<dbReference type="KEGG" id="nhy:JQS43_01535"/>
<name>A0A895YHU0_9ACTN</name>
<evidence type="ECO:0000256" key="1">
    <source>
        <dbReference type="SAM" id="Phobius"/>
    </source>
</evidence>
<keyword evidence="3" id="KW-1185">Reference proteome</keyword>
<keyword evidence="1" id="KW-0812">Transmembrane</keyword>
<accession>A0A895YHU0</accession>
<reference evidence="2" key="1">
    <citation type="submission" date="2021-02" db="EMBL/GenBank/DDBJ databases">
        <title>Natrosporangium hydrolyticum gen. nov., sp. nov, a haloalkaliphilic actinobacterium from a soda solonchak soil.</title>
        <authorList>
            <person name="Sorokin D.Y."/>
            <person name="Khijniak T.V."/>
            <person name="Zakharycheva A.P."/>
            <person name="Boueva O.V."/>
            <person name="Ariskina E.V."/>
            <person name="Hahnke R.L."/>
            <person name="Bunk B."/>
            <person name="Sproer C."/>
            <person name="Schumann P."/>
            <person name="Evtushenko L.I."/>
            <person name="Kublanov I.V."/>
        </authorList>
    </citation>
    <scope>NUCLEOTIDE SEQUENCE</scope>
    <source>
        <strain evidence="2">DSM 106523</strain>
    </source>
</reference>
<keyword evidence="1" id="KW-1133">Transmembrane helix</keyword>
<dbReference type="GO" id="GO:0140359">
    <property type="term" value="F:ABC-type transporter activity"/>
    <property type="evidence" value="ECO:0007669"/>
    <property type="project" value="InterPro"/>
</dbReference>
<dbReference type="EMBL" id="CP070499">
    <property type="protein sequence ID" value="QSB15089.1"/>
    <property type="molecule type" value="Genomic_DNA"/>
</dbReference>
<organism evidence="2 3">
    <name type="scientific">Natronosporangium hydrolyticum</name>
    <dbReference type="NCBI Taxonomy" id="2811111"/>
    <lineage>
        <taxon>Bacteria</taxon>
        <taxon>Bacillati</taxon>
        <taxon>Actinomycetota</taxon>
        <taxon>Actinomycetes</taxon>
        <taxon>Micromonosporales</taxon>
        <taxon>Micromonosporaceae</taxon>
        <taxon>Natronosporangium</taxon>
    </lineage>
</organism>
<keyword evidence="1" id="KW-0472">Membrane</keyword>
<dbReference type="GO" id="GO:0005886">
    <property type="term" value="C:plasma membrane"/>
    <property type="evidence" value="ECO:0007669"/>
    <property type="project" value="UniProtKB-SubCell"/>
</dbReference>
<feature type="transmembrane region" description="Helical" evidence="1">
    <location>
        <begin position="164"/>
        <end position="194"/>
    </location>
</feature>
<dbReference type="RefSeq" id="WP_239677258.1">
    <property type="nucleotide sequence ID" value="NZ_CP070499.1"/>
</dbReference>
<feature type="transmembrane region" description="Helical" evidence="1">
    <location>
        <begin position="214"/>
        <end position="233"/>
    </location>
</feature>
<feature type="transmembrane region" description="Helical" evidence="1">
    <location>
        <begin position="312"/>
        <end position="334"/>
    </location>
</feature>
<gene>
    <name evidence="2" type="ORF">JQS43_01535</name>
</gene>
<evidence type="ECO:0000313" key="2">
    <source>
        <dbReference type="EMBL" id="QSB15089.1"/>
    </source>
</evidence>
<proteinExistence type="predicted"/>
<feature type="transmembrane region" description="Helical" evidence="1">
    <location>
        <begin position="240"/>
        <end position="265"/>
    </location>
</feature>
<protein>
    <submittedName>
        <fullName evidence="2">ABC transporter permease subunit</fullName>
    </submittedName>
</protein>
<evidence type="ECO:0000313" key="3">
    <source>
        <dbReference type="Proteomes" id="UP000662857"/>
    </source>
</evidence>
<feature type="transmembrane region" description="Helical" evidence="1">
    <location>
        <begin position="118"/>
        <end position="143"/>
    </location>
</feature>
<dbReference type="Proteomes" id="UP000662857">
    <property type="component" value="Chromosome"/>
</dbReference>
<dbReference type="AlphaFoldDB" id="A0A895YHU0"/>
<sequence>MSLVRAELRRLFKRRLALWMLILVLGLFATVAVVMASTHYSPGPEALARAQASAAEEFEQQQEWIERDIAQCEEAAEAGDAGPRNWPDDCEQIHDWYASEEQMVDWFMPPTFEFREDFGSMITVFAVMMAMFAFTVGASFVGAEWRTGGMMNLLLWRPRRLSVLGGKLVALGGVLAGLTVLLGGLWTGGFWLIAMFRGVTDTMTSGAWQSVGLSGLRALALVLVAGVIGFSLASLGRHTAAALGTATAAVVVGIAGVSMVAGVVLELQFWQRWMWTTYLQAWLDGSVLITDWGGGCVGFDDDGSCVQPTLEIGWQLSGLGIAVVVALVLGAALWRMRRRDVT</sequence>